<dbReference type="AlphaFoldDB" id="A0A6N2SSC5"/>
<dbReference type="InterPro" id="IPR003797">
    <property type="entry name" value="DegV"/>
</dbReference>
<sequence length="289" mass="31405">MEYKNFVITADTTCDLPQRVVEELELRLLPVCCTIGGEDFTSGDPQVLKRFFDRLRAGEMATTSQATPQQAQELFEPILKEGKQILHISFSSGLSGTAGSVQIAAGILNELYGEDSVIVVDSLCASVGEALLIQRAFAMKEEGKSREEIRQWLEQNKNQVVHLILVDDLDHLYRGGRINKATAVVGGALGIKPLLHMDLEGKLNTYAKERGRRKALQSMAQEMAKRTGGYQNPIAYICHGDCEEDANLLADLVHQKTGVGQVMVTSIGATIGAHTGPGVIGLVFLGNPK</sequence>
<dbReference type="InterPro" id="IPR043168">
    <property type="entry name" value="DegV_C"/>
</dbReference>
<accession>A0A6N2SSC5</accession>
<gene>
    <name evidence="3" type="ORF">AULFYP135_01017</name>
</gene>
<protein>
    <submittedName>
        <fullName evidence="3">DegV domain-containing protein</fullName>
    </submittedName>
</protein>
<dbReference type="SUPFAM" id="SSF82549">
    <property type="entry name" value="DAK1/DegV-like"/>
    <property type="match status" value="1"/>
</dbReference>
<dbReference type="NCBIfam" id="TIGR00762">
    <property type="entry name" value="DegV"/>
    <property type="match status" value="1"/>
</dbReference>
<evidence type="ECO:0000313" key="3">
    <source>
        <dbReference type="EMBL" id="VYS94445.1"/>
    </source>
</evidence>
<dbReference type="Pfam" id="PF02645">
    <property type="entry name" value="DegV"/>
    <property type="match status" value="1"/>
</dbReference>
<evidence type="ECO:0000256" key="2">
    <source>
        <dbReference type="ARBA" id="ARBA00023121"/>
    </source>
</evidence>
<name>A0A6N2SSC5_9FIRM</name>
<dbReference type="Gene3D" id="3.40.50.10170">
    <property type="match status" value="1"/>
</dbReference>
<dbReference type="EMBL" id="CACRSL010000003">
    <property type="protein sequence ID" value="VYS94445.1"/>
    <property type="molecule type" value="Genomic_DNA"/>
</dbReference>
<reference evidence="3" key="1">
    <citation type="submission" date="2019-11" db="EMBL/GenBank/DDBJ databases">
        <authorList>
            <person name="Feng L."/>
        </authorList>
    </citation>
    <scope>NUCLEOTIDE SEQUENCE</scope>
    <source>
        <strain evidence="3">AundefinedLFYP135</strain>
    </source>
</reference>
<dbReference type="PANTHER" id="PTHR33434:SF3">
    <property type="entry name" value="DEGV DOMAIN-CONTAINING PROTEIN YITS"/>
    <property type="match status" value="1"/>
</dbReference>
<keyword evidence="2" id="KW-0446">Lipid-binding</keyword>
<dbReference type="GO" id="GO:0008289">
    <property type="term" value="F:lipid binding"/>
    <property type="evidence" value="ECO:0007669"/>
    <property type="project" value="UniProtKB-KW"/>
</dbReference>
<organism evidence="3">
    <name type="scientific">uncultured Anaerotruncus sp</name>
    <dbReference type="NCBI Taxonomy" id="905011"/>
    <lineage>
        <taxon>Bacteria</taxon>
        <taxon>Bacillati</taxon>
        <taxon>Bacillota</taxon>
        <taxon>Clostridia</taxon>
        <taxon>Eubacteriales</taxon>
        <taxon>Oscillospiraceae</taxon>
        <taxon>Anaerotruncus</taxon>
        <taxon>environmental samples</taxon>
    </lineage>
</organism>
<comment type="function">
    <text evidence="1">May bind long-chain fatty acids, such as palmitate, and may play a role in lipid transport or fatty acid metabolism.</text>
</comment>
<dbReference type="PANTHER" id="PTHR33434">
    <property type="entry name" value="DEGV DOMAIN-CONTAINING PROTEIN DR_1986-RELATED"/>
    <property type="match status" value="1"/>
</dbReference>
<dbReference type="PROSITE" id="PS51482">
    <property type="entry name" value="DEGV"/>
    <property type="match status" value="1"/>
</dbReference>
<proteinExistence type="predicted"/>
<evidence type="ECO:0000256" key="1">
    <source>
        <dbReference type="ARBA" id="ARBA00003238"/>
    </source>
</evidence>
<dbReference type="Gene3D" id="3.30.1180.10">
    <property type="match status" value="1"/>
</dbReference>
<dbReference type="InterPro" id="IPR050270">
    <property type="entry name" value="DegV_domain_contain"/>
</dbReference>